<proteinExistence type="predicted"/>
<evidence type="ECO:0000256" key="1">
    <source>
        <dbReference type="SAM" id="SignalP"/>
    </source>
</evidence>
<evidence type="ECO:0000313" key="2">
    <source>
        <dbReference type="EMBL" id="QYR53440.1"/>
    </source>
</evidence>
<gene>
    <name evidence="2" type="ORF">H8L67_02720</name>
</gene>
<organism evidence="2 3">
    <name type="scientific">Lysobacter soyae</name>
    <dbReference type="NCBI Taxonomy" id="2764185"/>
    <lineage>
        <taxon>Bacteria</taxon>
        <taxon>Pseudomonadati</taxon>
        <taxon>Pseudomonadota</taxon>
        <taxon>Gammaproteobacteria</taxon>
        <taxon>Lysobacterales</taxon>
        <taxon>Lysobacteraceae</taxon>
        <taxon>Lysobacter</taxon>
    </lineage>
</organism>
<reference evidence="2 3" key="1">
    <citation type="submission" date="2021-08" db="EMBL/GenBank/DDBJ databases">
        <title>Lysobacter sp. strain CJ11 Genome sequencing and assembly.</title>
        <authorList>
            <person name="Kim I."/>
        </authorList>
    </citation>
    <scope>NUCLEOTIDE SEQUENCE [LARGE SCALE GENOMIC DNA]</scope>
    <source>
        <strain evidence="2 3">CJ11</strain>
    </source>
</reference>
<dbReference type="Proteomes" id="UP000824755">
    <property type="component" value="Chromosome"/>
</dbReference>
<dbReference type="RefSeq" id="WP_220380256.1">
    <property type="nucleotide sequence ID" value="NZ_CP080544.1"/>
</dbReference>
<accession>A0ABX8WRI8</accession>
<sequence>MKKSIVLAALLSLSFATGSTAFAQGKDKNGFARLPVVNSNSGRIEAFLELQAQTGKASKGKWRLGVNSLDDVFGIDDNASLALVCSPKSSLSREVSGLGSNNCILSSLTPSARKQDFSAYFANGKAKLGLGARTSNTSNLPGWMTGTPANQAVKQNDLAFFAERNVGSSGVVSIAGTTAKAKLVPAAAMPVLADEWNTQSLRLSGGYGGFRADVVGRVVTVAGQPAYEGVDLGVTWRTPWSGQLSVGAENVITNGKNPFSVKQGSKSKQEGAVPYVRYKQDL</sequence>
<evidence type="ECO:0000313" key="3">
    <source>
        <dbReference type="Proteomes" id="UP000824755"/>
    </source>
</evidence>
<keyword evidence="3" id="KW-1185">Reference proteome</keyword>
<feature type="chain" id="PRO_5046523893" evidence="1">
    <location>
        <begin position="24"/>
        <end position="282"/>
    </location>
</feature>
<feature type="signal peptide" evidence="1">
    <location>
        <begin position="1"/>
        <end position="23"/>
    </location>
</feature>
<protein>
    <submittedName>
        <fullName evidence="2">Uncharacterized protein</fullName>
    </submittedName>
</protein>
<dbReference type="EMBL" id="CP080544">
    <property type="protein sequence ID" value="QYR53440.1"/>
    <property type="molecule type" value="Genomic_DNA"/>
</dbReference>
<name>A0ABX8WRI8_9GAMM</name>
<keyword evidence="1" id="KW-0732">Signal</keyword>